<sequence>MNAATQNAHYSYRHFPKQIHKAFAQQEVAKPPPGRNVAFREPIADPTHLYTPLATDSQSGTPIGTPATTPFTPAIGGMLPLPAVTPMVGYAPTLAPPTPYPSTIPLSAQVAAPATSNMAPAPAPDISAPLHPPRAPSPRPVAPAAPPTNAREAVTGGKPPAANAEGQSKAAFNIYTLDMLPCLPARGIARDPKWKGASAEKINVLMPVDLLSCWLILYNAQRLKEVHFWHVRGNDSGRKFPKLEVRFLESFHVHNNEAWLANLLDSLRTANLKHLEVYYAIGCGPRFMHDRGAYIRLFVNAIRIIHSGIVCISPNHPVYALRSSRLEGHLGTRVGALLRNAAWTFQVRDTRLHRS</sequence>
<gene>
    <name evidence="2" type="ORF">SCHCODRAFT_107224</name>
</gene>
<dbReference type="InParanoid" id="D8PXM0"/>
<reference evidence="2 3" key="1">
    <citation type="journal article" date="2010" name="Nat. Biotechnol.">
        <title>Genome sequence of the model mushroom Schizophyllum commune.</title>
        <authorList>
            <person name="Ohm R.A."/>
            <person name="de Jong J.F."/>
            <person name="Lugones L.G."/>
            <person name="Aerts A."/>
            <person name="Kothe E."/>
            <person name="Stajich J.E."/>
            <person name="de Vries R.P."/>
            <person name="Record E."/>
            <person name="Levasseur A."/>
            <person name="Baker S.E."/>
            <person name="Bartholomew K.A."/>
            <person name="Coutinho P.M."/>
            <person name="Erdmann S."/>
            <person name="Fowler T.J."/>
            <person name="Gathman A.C."/>
            <person name="Lombard V."/>
            <person name="Henrissat B."/>
            <person name="Knabe N."/>
            <person name="Kuees U."/>
            <person name="Lilly W.W."/>
            <person name="Lindquist E."/>
            <person name="Lucas S."/>
            <person name="Magnuson J.K."/>
            <person name="Piumi F."/>
            <person name="Raudaskoski M."/>
            <person name="Salamov A."/>
            <person name="Schmutz J."/>
            <person name="Schwarze F.W.M.R."/>
            <person name="vanKuyk P.A."/>
            <person name="Horton J.S."/>
            <person name="Grigoriev I.V."/>
            <person name="Woesten H.A.B."/>
        </authorList>
    </citation>
    <scope>NUCLEOTIDE SEQUENCE [LARGE SCALE GENOMIC DNA]</scope>
    <source>
        <strain evidence="3">H4-8 / FGSC 9210</strain>
    </source>
</reference>
<name>D8PXM0_SCHCM</name>
<dbReference type="AlphaFoldDB" id="D8PXM0"/>
<evidence type="ECO:0000313" key="2">
    <source>
        <dbReference type="EMBL" id="EFI99698.1"/>
    </source>
</evidence>
<dbReference type="HOGENOM" id="CLU_781101_0_0_1"/>
<feature type="non-terminal residue" evidence="2">
    <location>
        <position position="355"/>
    </location>
</feature>
<dbReference type="KEGG" id="scm:SCHCO_01151409"/>
<organism evidence="3">
    <name type="scientific">Schizophyllum commune (strain H4-8 / FGSC 9210)</name>
    <name type="common">Split gill fungus</name>
    <dbReference type="NCBI Taxonomy" id="578458"/>
    <lineage>
        <taxon>Eukaryota</taxon>
        <taxon>Fungi</taxon>
        <taxon>Dikarya</taxon>
        <taxon>Basidiomycota</taxon>
        <taxon>Agaricomycotina</taxon>
        <taxon>Agaricomycetes</taxon>
        <taxon>Agaricomycetidae</taxon>
        <taxon>Agaricales</taxon>
        <taxon>Schizophyllaceae</taxon>
        <taxon>Schizophyllum</taxon>
    </lineage>
</organism>
<protein>
    <submittedName>
        <fullName evidence="2">Uncharacterized protein</fullName>
    </submittedName>
</protein>
<dbReference type="Proteomes" id="UP000007431">
    <property type="component" value="Unassembled WGS sequence"/>
</dbReference>
<feature type="region of interest" description="Disordered" evidence="1">
    <location>
        <begin position="49"/>
        <end position="69"/>
    </location>
</feature>
<evidence type="ECO:0000313" key="3">
    <source>
        <dbReference type="Proteomes" id="UP000007431"/>
    </source>
</evidence>
<feature type="compositionally biased region" description="Polar residues" evidence="1">
    <location>
        <begin position="54"/>
        <end position="69"/>
    </location>
</feature>
<dbReference type="GeneID" id="9586566"/>
<dbReference type="OrthoDB" id="10303602at2759"/>
<accession>D8PXM0</accession>
<evidence type="ECO:0000256" key="1">
    <source>
        <dbReference type="SAM" id="MobiDB-lite"/>
    </source>
</evidence>
<dbReference type="EMBL" id="GL377304">
    <property type="protein sequence ID" value="EFI99698.1"/>
    <property type="molecule type" value="Genomic_DNA"/>
</dbReference>
<feature type="compositionally biased region" description="Pro residues" evidence="1">
    <location>
        <begin position="130"/>
        <end position="146"/>
    </location>
</feature>
<keyword evidence="3" id="KW-1185">Reference proteome</keyword>
<proteinExistence type="predicted"/>
<feature type="region of interest" description="Disordered" evidence="1">
    <location>
        <begin position="115"/>
        <end position="164"/>
    </location>
</feature>
<dbReference type="VEuPathDB" id="FungiDB:SCHCODRAFT_01151409"/>
<dbReference type="RefSeq" id="XP_003034601.1">
    <property type="nucleotide sequence ID" value="XM_003034555.1"/>
</dbReference>